<protein>
    <submittedName>
        <fullName evidence="2">Serine/threonine phosphatase stp</fullName>
        <ecNumber evidence="2">3.1.3.16</ecNumber>
    </submittedName>
</protein>
<name>A0A0M6Y5E2_9HYPH</name>
<dbReference type="SMART" id="SM00332">
    <property type="entry name" value="PP2Cc"/>
    <property type="match status" value="1"/>
</dbReference>
<dbReference type="PROSITE" id="PS51746">
    <property type="entry name" value="PPM_2"/>
    <property type="match status" value="1"/>
</dbReference>
<dbReference type="EC" id="3.1.3.16" evidence="2"/>
<reference evidence="3" key="1">
    <citation type="submission" date="2015-07" db="EMBL/GenBank/DDBJ databases">
        <authorList>
            <person name="Rodrigo-Torres Lidia"/>
            <person name="Arahal R.David."/>
        </authorList>
    </citation>
    <scope>NUCLEOTIDE SEQUENCE [LARGE SCALE GENOMIC DNA]</scope>
    <source>
        <strain evidence="3">CECT 4801</strain>
    </source>
</reference>
<dbReference type="SMART" id="SM00331">
    <property type="entry name" value="PP2C_SIG"/>
    <property type="match status" value="1"/>
</dbReference>
<dbReference type="STRING" id="187304.B0E33_10640"/>
<dbReference type="InterPro" id="IPR001932">
    <property type="entry name" value="PPM-type_phosphatase-like_dom"/>
</dbReference>
<proteinExistence type="predicted"/>
<keyword evidence="2" id="KW-0378">Hydrolase</keyword>
<dbReference type="AlphaFoldDB" id="A0A0M6Y5E2"/>
<dbReference type="Gene3D" id="3.60.40.10">
    <property type="entry name" value="PPM-type phosphatase domain"/>
    <property type="match status" value="1"/>
</dbReference>
<dbReference type="Proteomes" id="UP000048926">
    <property type="component" value="Unassembled WGS sequence"/>
</dbReference>
<dbReference type="InterPro" id="IPR036457">
    <property type="entry name" value="PPM-type-like_dom_sf"/>
</dbReference>
<dbReference type="GO" id="GO:0004722">
    <property type="term" value="F:protein serine/threonine phosphatase activity"/>
    <property type="evidence" value="ECO:0007669"/>
    <property type="project" value="UniProtKB-EC"/>
</dbReference>
<sequence length="239" mass="25607">MNTVDTSAAVALLRSEAATRRGRRHKVNQDSHFAAPSHGLFTIADGMGGHREGDIASRATVHAISQLINMPPSSHEARQIALEAKLNHVNHGLYAGFLALPEQDISGTTSLSLIISGSQASCIWAGDSRLYLLRQQQLFLISEDHADKAGRLTAAVGIHNTLQLDRRTLEMMPDDVFVLCTDGLLKGMDETTLARMATEGTSGLADRLVSRAVAGGSSDDITVITVWTETDAQPPEAGR</sequence>
<evidence type="ECO:0000259" key="1">
    <source>
        <dbReference type="PROSITE" id="PS51746"/>
    </source>
</evidence>
<keyword evidence="3" id="KW-1185">Reference proteome</keyword>
<evidence type="ECO:0000313" key="2">
    <source>
        <dbReference type="EMBL" id="CTQ44231.1"/>
    </source>
</evidence>
<dbReference type="EMBL" id="CXST01000002">
    <property type="protein sequence ID" value="CTQ44231.1"/>
    <property type="molecule type" value="Genomic_DNA"/>
</dbReference>
<accession>A0A0M6Y5E2</accession>
<gene>
    <name evidence="2" type="primary">stp_2</name>
    <name evidence="2" type="ORF">LAL4801_02673</name>
</gene>
<dbReference type="Pfam" id="PF13672">
    <property type="entry name" value="PP2C_2"/>
    <property type="match status" value="1"/>
</dbReference>
<dbReference type="SUPFAM" id="SSF81606">
    <property type="entry name" value="PP2C-like"/>
    <property type="match status" value="1"/>
</dbReference>
<feature type="domain" description="PPM-type phosphatase" evidence="1">
    <location>
        <begin position="14"/>
        <end position="228"/>
    </location>
</feature>
<dbReference type="CDD" id="cd00143">
    <property type="entry name" value="PP2Cc"/>
    <property type="match status" value="1"/>
</dbReference>
<evidence type="ECO:0000313" key="3">
    <source>
        <dbReference type="Proteomes" id="UP000048926"/>
    </source>
</evidence>
<dbReference type="InterPro" id="IPR015655">
    <property type="entry name" value="PP2C"/>
</dbReference>
<organism evidence="2 3">
    <name type="scientific">Roseibium aggregatum</name>
    <dbReference type="NCBI Taxonomy" id="187304"/>
    <lineage>
        <taxon>Bacteria</taxon>
        <taxon>Pseudomonadati</taxon>
        <taxon>Pseudomonadota</taxon>
        <taxon>Alphaproteobacteria</taxon>
        <taxon>Hyphomicrobiales</taxon>
        <taxon>Stappiaceae</taxon>
        <taxon>Roseibium</taxon>
    </lineage>
</organism>
<dbReference type="PANTHER" id="PTHR47992">
    <property type="entry name" value="PROTEIN PHOSPHATASE"/>
    <property type="match status" value="1"/>
</dbReference>